<evidence type="ECO:0000313" key="2">
    <source>
        <dbReference type="Proteomes" id="UP001283361"/>
    </source>
</evidence>
<reference evidence="1" key="1">
    <citation type="journal article" date="2023" name="G3 (Bethesda)">
        <title>A reference genome for the long-term kleptoplast-retaining sea slug Elysia crispata morphotype clarki.</title>
        <authorList>
            <person name="Eastman K.E."/>
            <person name="Pendleton A.L."/>
            <person name="Shaikh M.A."/>
            <person name="Suttiyut T."/>
            <person name="Ogas R."/>
            <person name="Tomko P."/>
            <person name="Gavelis G."/>
            <person name="Widhalm J.R."/>
            <person name="Wisecaver J.H."/>
        </authorList>
    </citation>
    <scope>NUCLEOTIDE SEQUENCE</scope>
    <source>
        <strain evidence="1">ECLA1</strain>
    </source>
</reference>
<protein>
    <submittedName>
        <fullName evidence="1">Uncharacterized protein</fullName>
    </submittedName>
</protein>
<dbReference type="EMBL" id="JAWDGP010007794">
    <property type="protein sequence ID" value="KAK3704587.1"/>
    <property type="molecule type" value="Genomic_DNA"/>
</dbReference>
<accession>A0AAE0XQX8</accession>
<dbReference type="Proteomes" id="UP001283361">
    <property type="component" value="Unassembled WGS sequence"/>
</dbReference>
<organism evidence="1 2">
    <name type="scientific">Elysia crispata</name>
    <name type="common">lettuce slug</name>
    <dbReference type="NCBI Taxonomy" id="231223"/>
    <lineage>
        <taxon>Eukaryota</taxon>
        <taxon>Metazoa</taxon>
        <taxon>Spiralia</taxon>
        <taxon>Lophotrochozoa</taxon>
        <taxon>Mollusca</taxon>
        <taxon>Gastropoda</taxon>
        <taxon>Heterobranchia</taxon>
        <taxon>Euthyneura</taxon>
        <taxon>Panpulmonata</taxon>
        <taxon>Sacoglossa</taxon>
        <taxon>Placobranchoidea</taxon>
        <taxon>Plakobranchidae</taxon>
        <taxon>Elysia</taxon>
    </lineage>
</organism>
<proteinExistence type="predicted"/>
<evidence type="ECO:0000313" key="1">
    <source>
        <dbReference type="EMBL" id="KAK3704587.1"/>
    </source>
</evidence>
<sequence>MLPTRGDEQQELALYWPVRWGSLKHSCCMEGKVGQGHLKVKAASVDQQNLATLQHPELCQSDVSALRRRSSHRPVGHAKPAFPVAFLPALTHLA</sequence>
<name>A0AAE0XQX8_9GAST</name>
<dbReference type="AlphaFoldDB" id="A0AAE0XQX8"/>
<gene>
    <name evidence="1" type="ORF">RRG08_033627</name>
</gene>
<keyword evidence="2" id="KW-1185">Reference proteome</keyword>
<comment type="caution">
    <text evidence="1">The sequence shown here is derived from an EMBL/GenBank/DDBJ whole genome shotgun (WGS) entry which is preliminary data.</text>
</comment>